<sequence length="141" mass="15295">MKKSLVSMMSVAFCGLVTSCYPPYPPSPYDRPVPTDRVDPAQRTATVGDDAQRQLEEARRRLEQQEAMGNAGGGQAGTNVDPTPTPNPTPGTYQYADPVPGKAGYVFNPYTKNQVDVRGIPSGTLVRDPHDPNPAHKFRVP</sequence>
<dbReference type="AlphaFoldDB" id="A0A1M6RQW9"/>
<dbReference type="EMBL" id="FQYR01000008">
    <property type="protein sequence ID" value="SHK34911.1"/>
    <property type="molecule type" value="Genomic_DNA"/>
</dbReference>
<evidence type="ECO:0000313" key="2">
    <source>
        <dbReference type="EMBL" id="SHK34911.1"/>
    </source>
</evidence>
<dbReference type="RefSeq" id="WP_143185206.1">
    <property type="nucleotide sequence ID" value="NZ_FQYR01000008.1"/>
</dbReference>
<evidence type="ECO:0000313" key="3">
    <source>
        <dbReference type="Proteomes" id="UP000184510"/>
    </source>
</evidence>
<dbReference type="STRING" id="1123071.SAMN02745181_3663"/>
<name>A0A1M6RQW9_9BACT</name>
<gene>
    <name evidence="2" type="ORF">SAMN02745181_3663</name>
</gene>
<keyword evidence="3" id="KW-1185">Reference proteome</keyword>
<evidence type="ECO:0008006" key="4">
    <source>
        <dbReference type="Google" id="ProtNLM"/>
    </source>
</evidence>
<proteinExistence type="predicted"/>
<dbReference type="Proteomes" id="UP000184510">
    <property type="component" value="Unassembled WGS sequence"/>
</dbReference>
<dbReference type="OrthoDB" id="200412at2"/>
<dbReference type="PROSITE" id="PS51257">
    <property type="entry name" value="PROKAR_LIPOPROTEIN"/>
    <property type="match status" value="1"/>
</dbReference>
<feature type="region of interest" description="Disordered" evidence="1">
    <location>
        <begin position="120"/>
        <end position="141"/>
    </location>
</feature>
<organism evidence="2 3">
    <name type="scientific">Rubritalea squalenifaciens DSM 18772</name>
    <dbReference type="NCBI Taxonomy" id="1123071"/>
    <lineage>
        <taxon>Bacteria</taxon>
        <taxon>Pseudomonadati</taxon>
        <taxon>Verrucomicrobiota</taxon>
        <taxon>Verrucomicrobiia</taxon>
        <taxon>Verrucomicrobiales</taxon>
        <taxon>Rubritaleaceae</taxon>
        <taxon>Rubritalea</taxon>
    </lineage>
</organism>
<feature type="region of interest" description="Disordered" evidence="1">
    <location>
        <begin position="28"/>
        <end position="100"/>
    </location>
</feature>
<dbReference type="InParanoid" id="A0A1M6RQW9"/>
<protein>
    <recommendedName>
        <fullName evidence="4">Lipoprotein</fullName>
    </recommendedName>
</protein>
<reference evidence="2 3" key="1">
    <citation type="submission" date="2016-11" db="EMBL/GenBank/DDBJ databases">
        <authorList>
            <person name="Jaros S."/>
            <person name="Januszkiewicz K."/>
            <person name="Wedrychowicz H."/>
        </authorList>
    </citation>
    <scope>NUCLEOTIDE SEQUENCE [LARGE SCALE GENOMIC DNA]</scope>
    <source>
        <strain evidence="2 3">DSM 18772</strain>
    </source>
</reference>
<accession>A0A1M6RQW9</accession>
<evidence type="ECO:0000256" key="1">
    <source>
        <dbReference type="SAM" id="MobiDB-lite"/>
    </source>
</evidence>
<feature type="compositionally biased region" description="Basic and acidic residues" evidence="1">
    <location>
        <begin position="50"/>
        <end position="64"/>
    </location>
</feature>